<sequence length="90" mass="10408">MMALDDGNSYVSSHGSMHQFDESFKRLVHRTMKGSLPLSQPIAIDFGRRHSLQLNDIYAREAALFEAECYNPLDKNYDDDDDEEVFHLEL</sequence>
<accession>A0A067CBW1</accession>
<dbReference type="RefSeq" id="XP_012205067.1">
    <property type="nucleotide sequence ID" value="XM_012349677.1"/>
</dbReference>
<name>A0A067CBW1_SAPPC</name>
<dbReference type="KEGG" id="spar:SPRG_09934"/>
<reference evidence="1 2" key="1">
    <citation type="journal article" date="2013" name="PLoS Genet.">
        <title>Distinctive expansion of potential virulence genes in the genome of the oomycete fish pathogen Saprolegnia parasitica.</title>
        <authorList>
            <person name="Jiang R.H."/>
            <person name="de Bruijn I."/>
            <person name="Haas B.J."/>
            <person name="Belmonte R."/>
            <person name="Lobach L."/>
            <person name="Christie J."/>
            <person name="van den Ackerveken G."/>
            <person name="Bottin A."/>
            <person name="Bulone V."/>
            <person name="Diaz-Moreno S.M."/>
            <person name="Dumas B."/>
            <person name="Fan L."/>
            <person name="Gaulin E."/>
            <person name="Govers F."/>
            <person name="Grenville-Briggs L.J."/>
            <person name="Horner N.R."/>
            <person name="Levin J.Z."/>
            <person name="Mammella M."/>
            <person name="Meijer H.J."/>
            <person name="Morris P."/>
            <person name="Nusbaum C."/>
            <person name="Oome S."/>
            <person name="Phillips A.J."/>
            <person name="van Rooyen D."/>
            <person name="Rzeszutek E."/>
            <person name="Saraiva M."/>
            <person name="Secombes C.J."/>
            <person name="Seidl M.F."/>
            <person name="Snel B."/>
            <person name="Stassen J.H."/>
            <person name="Sykes S."/>
            <person name="Tripathy S."/>
            <person name="van den Berg H."/>
            <person name="Vega-Arreguin J.C."/>
            <person name="Wawra S."/>
            <person name="Young S.K."/>
            <person name="Zeng Q."/>
            <person name="Dieguez-Uribeondo J."/>
            <person name="Russ C."/>
            <person name="Tyler B.M."/>
            <person name="van West P."/>
        </authorList>
    </citation>
    <scope>NUCLEOTIDE SEQUENCE [LARGE SCALE GENOMIC DNA]</scope>
    <source>
        <strain evidence="1 2">CBS 223.65</strain>
    </source>
</reference>
<dbReference type="GeneID" id="24132072"/>
<organism evidence="1 2">
    <name type="scientific">Saprolegnia parasitica (strain CBS 223.65)</name>
    <dbReference type="NCBI Taxonomy" id="695850"/>
    <lineage>
        <taxon>Eukaryota</taxon>
        <taxon>Sar</taxon>
        <taxon>Stramenopiles</taxon>
        <taxon>Oomycota</taxon>
        <taxon>Saprolegniomycetes</taxon>
        <taxon>Saprolegniales</taxon>
        <taxon>Saprolegniaceae</taxon>
        <taxon>Saprolegnia</taxon>
    </lineage>
</organism>
<proteinExistence type="predicted"/>
<dbReference type="VEuPathDB" id="FungiDB:SPRG_09934"/>
<dbReference type="OrthoDB" id="10574143at2759"/>
<protein>
    <submittedName>
        <fullName evidence="1">Uncharacterized protein</fullName>
    </submittedName>
</protein>
<evidence type="ECO:0000313" key="1">
    <source>
        <dbReference type="EMBL" id="KDO24297.1"/>
    </source>
</evidence>
<dbReference type="AlphaFoldDB" id="A0A067CBW1"/>
<gene>
    <name evidence="1" type="ORF">SPRG_09934</name>
</gene>
<evidence type="ECO:0000313" key="2">
    <source>
        <dbReference type="Proteomes" id="UP000030745"/>
    </source>
</evidence>
<keyword evidence="2" id="KW-1185">Reference proteome</keyword>
<dbReference type="Proteomes" id="UP000030745">
    <property type="component" value="Unassembled WGS sequence"/>
</dbReference>
<dbReference type="EMBL" id="KK583244">
    <property type="protein sequence ID" value="KDO24297.1"/>
    <property type="molecule type" value="Genomic_DNA"/>
</dbReference>